<evidence type="ECO:0000256" key="3">
    <source>
        <dbReference type="ARBA" id="ARBA00022833"/>
    </source>
</evidence>
<comment type="similarity">
    <text evidence="1 4">Belongs to the yippee family.</text>
</comment>
<evidence type="ECO:0000256" key="1">
    <source>
        <dbReference type="ARBA" id="ARBA00005613"/>
    </source>
</evidence>
<keyword evidence="3" id="KW-0862">Zinc</keyword>
<keyword evidence="2" id="KW-0479">Metal-binding</keyword>
<accession>A0A0D6ERY3</accession>
<evidence type="ECO:0000259" key="5">
    <source>
        <dbReference type="PROSITE" id="PS51792"/>
    </source>
</evidence>
<gene>
    <name evidence="6" type="primary">SPOSA6832_04437</name>
</gene>
<evidence type="ECO:0000313" key="6">
    <source>
        <dbReference type="EMBL" id="CEQ42603.1"/>
    </source>
</evidence>
<proteinExistence type="inferred from homology"/>
<name>A0A0D6ERY3_SPOSA</name>
<dbReference type="Pfam" id="PF03226">
    <property type="entry name" value="Yippee-Mis18"/>
    <property type="match status" value="1"/>
</dbReference>
<dbReference type="OrthoDB" id="6407410at2759"/>
<dbReference type="PROSITE" id="PS51792">
    <property type="entry name" value="YIPPEE"/>
    <property type="match status" value="1"/>
</dbReference>
<feature type="domain" description="Yippee" evidence="5">
    <location>
        <begin position="25"/>
        <end position="136"/>
    </location>
</feature>
<feature type="non-terminal residue" evidence="6">
    <location>
        <position position="1"/>
    </location>
</feature>
<dbReference type="EMBL" id="CENE01000030">
    <property type="protein sequence ID" value="CEQ42603.1"/>
    <property type="molecule type" value="Genomic_DNA"/>
</dbReference>
<sequence>MASSRSSSAVLNHPVSHMLLPDHVPAFRCLSCSLELALLDELVSRSFQGSSGPAYLLRSVLNADVGQQAAKQLISGRHIIAPSFTSLQRQAMNGPSPALTCNGCSVELGWKYFVSPDSSQKYKEGKYILEKSKIYK</sequence>
<dbReference type="PANTHER" id="PTHR13848">
    <property type="entry name" value="PROTEIN YIPPEE-LIKE CG15309-RELATED"/>
    <property type="match status" value="1"/>
</dbReference>
<evidence type="ECO:0000256" key="4">
    <source>
        <dbReference type="RuleBase" id="RU110713"/>
    </source>
</evidence>
<dbReference type="GO" id="GO:0046872">
    <property type="term" value="F:metal ion binding"/>
    <property type="evidence" value="ECO:0007669"/>
    <property type="project" value="UniProtKB-KW"/>
</dbReference>
<dbReference type="InterPro" id="IPR034751">
    <property type="entry name" value="Yippee"/>
</dbReference>
<keyword evidence="7" id="KW-1185">Reference proteome</keyword>
<evidence type="ECO:0000313" key="7">
    <source>
        <dbReference type="Proteomes" id="UP000243876"/>
    </source>
</evidence>
<dbReference type="InterPro" id="IPR004910">
    <property type="entry name" value="Yippee/Mis18/Cereblon"/>
</dbReference>
<evidence type="ECO:0000256" key="2">
    <source>
        <dbReference type="ARBA" id="ARBA00022723"/>
    </source>
</evidence>
<dbReference type="Proteomes" id="UP000243876">
    <property type="component" value="Unassembled WGS sequence"/>
</dbReference>
<protein>
    <recommendedName>
        <fullName evidence="4">Protein yippee-like</fullName>
    </recommendedName>
</protein>
<reference evidence="7" key="1">
    <citation type="submission" date="2015-02" db="EMBL/GenBank/DDBJ databases">
        <authorList>
            <person name="Gon?alves P."/>
        </authorList>
    </citation>
    <scope>NUCLEOTIDE SEQUENCE [LARGE SCALE GENOMIC DNA]</scope>
</reference>
<dbReference type="AlphaFoldDB" id="A0A0D6ERY3"/>
<organism evidence="6 7">
    <name type="scientific">Sporidiobolus salmonicolor</name>
    <name type="common">Yeast-like fungus</name>
    <name type="synonym">Sporobolomyces salmonicolor</name>
    <dbReference type="NCBI Taxonomy" id="5005"/>
    <lineage>
        <taxon>Eukaryota</taxon>
        <taxon>Fungi</taxon>
        <taxon>Dikarya</taxon>
        <taxon>Basidiomycota</taxon>
        <taxon>Pucciniomycotina</taxon>
        <taxon>Microbotryomycetes</taxon>
        <taxon>Sporidiobolales</taxon>
        <taxon>Sporidiobolaceae</taxon>
        <taxon>Sporobolomyces</taxon>
    </lineage>
</organism>
<dbReference type="InterPro" id="IPR039058">
    <property type="entry name" value="Yippee_fam"/>
</dbReference>
<feature type="non-terminal residue" evidence="6">
    <location>
        <position position="136"/>
    </location>
</feature>